<evidence type="ECO:0000259" key="2">
    <source>
        <dbReference type="Pfam" id="PF17990"/>
    </source>
</evidence>
<dbReference type="CDD" id="cd14731">
    <property type="entry name" value="LodA_like_1"/>
    <property type="match status" value="1"/>
</dbReference>
<feature type="domain" description="L-Lysine epsilon oxidase N-terminal" evidence="2">
    <location>
        <begin position="11"/>
        <end position="236"/>
    </location>
</feature>
<dbReference type="Pfam" id="PF17990">
    <property type="entry name" value="LodA_N"/>
    <property type="match status" value="1"/>
</dbReference>
<feature type="region of interest" description="Disordered" evidence="1">
    <location>
        <begin position="453"/>
        <end position="475"/>
    </location>
</feature>
<proteinExistence type="predicted"/>
<dbReference type="InterPro" id="IPR041173">
    <property type="entry name" value="LodA_C"/>
</dbReference>
<sequence length="663" mass="72955">MTQDIVRAAIHPGVGIARIGNSAEYFLAPQVITPEPMEAGSFHASDGTLKREAVQFRIYGYNAAGDVVEELTPDQAGIDIEWGVHMVARKAAWYKFRAAMDLPAAADFALQRRNPDYAPDRREDLVIDPGMRTISGKDAGGTEAEKLTGVFRYKEDTAETTIGELRTDEVGRLVVLSGFGESGSPAGLPVFDDSGTVEDPFGNAAGWYDGGCDGPVTATVRIGGRDIPCEGAWVAVAPPNFAPEIIGWRTLLDLLEEVWADAGWTPASEQVSFTRDIYPLLGRLSGLQWVNRGFVAFFGPGGPLDFTDPALIDKISCIHGQSDIHKELRRQIFNAFRPVTGDGVSLRTQPWIYGDAFGTFPDDDPDNGLPLWPAAARKMRRWVNGDFVADWGKVPSEPTDIAQVAVADQPAMLDRAPLHYCLADAFHPGCELTWPMRHASIWKRPFRIRVRRPDNPEPDYGDRLTTARALGPDGPLHAQAPGGLTRWMALPWQADTAGCRSGYDLSFDPNLPTFWPARVPNHVLPVENYDRVMDTKLPDEERIEAFYGRRSWYYPLAKYGTGGIKLMENMVEHFAEMGVVERREGPGDLPGIPPVLFVETLPHLPGMKAVEGAALLGAEPDAAPTPEDEAARRAGWQSEEERQFFRSARMARTLATRNGNGTY</sequence>
<dbReference type="InterPro" id="IPR041168">
    <property type="entry name" value="LodA_N"/>
</dbReference>
<dbReference type="InParanoid" id="A0A3M0CT74"/>
<organism evidence="4 5">
    <name type="scientific">Eilatimonas milleporae</name>
    <dbReference type="NCBI Taxonomy" id="911205"/>
    <lineage>
        <taxon>Bacteria</taxon>
        <taxon>Pseudomonadati</taxon>
        <taxon>Pseudomonadota</taxon>
        <taxon>Alphaproteobacteria</taxon>
        <taxon>Kordiimonadales</taxon>
        <taxon>Kordiimonadaceae</taxon>
        <taxon>Eilatimonas</taxon>
    </lineage>
</organism>
<protein>
    <recommendedName>
        <fullName evidence="6">L-lysine 6-oxidase</fullName>
    </recommendedName>
</protein>
<feature type="domain" description="L-lysine epsilon oxidase C-terminal" evidence="3">
    <location>
        <begin position="357"/>
        <end position="515"/>
    </location>
</feature>
<dbReference type="Pfam" id="PF18417">
    <property type="entry name" value="LodA_C"/>
    <property type="match status" value="1"/>
</dbReference>
<evidence type="ECO:0000313" key="5">
    <source>
        <dbReference type="Proteomes" id="UP000271227"/>
    </source>
</evidence>
<dbReference type="AlphaFoldDB" id="A0A3M0CT74"/>
<gene>
    <name evidence="4" type="ORF">BXY39_0625</name>
</gene>
<feature type="region of interest" description="Disordered" evidence="1">
    <location>
        <begin position="618"/>
        <end position="638"/>
    </location>
</feature>
<name>A0A3M0CT74_9PROT</name>
<evidence type="ECO:0000259" key="3">
    <source>
        <dbReference type="Pfam" id="PF18417"/>
    </source>
</evidence>
<accession>A0A3M0CT74</accession>
<dbReference type="RefSeq" id="WP_121937339.1">
    <property type="nucleotide sequence ID" value="NZ_REFR01000009.1"/>
</dbReference>
<reference evidence="4 5" key="1">
    <citation type="submission" date="2018-10" db="EMBL/GenBank/DDBJ databases">
        <title>Genomic Encyclopedia of Archaeal and Bacterial Type Strains, Phase II (KMG-II): from individual species to whole genera.</title>
        <authorList>
            <person name="Goeker M."/>
        </authorList>
    </citation>
    <scope>NUCLEOTIDE SEQUENCE [LARGE SCALE GENOMIC DNA]</scope>
    <source>
        <strain evidence="4 5">DSM 25217</strain>
    </source>
</reference>
<dbReference type="Proteomes" id="UP000271227">
    <property type="component" value="Unassembled WGS sequence"/>
</dbReference>
<evidence type="ECO:0000256" key="1">
    <source>
        <dbReference type="SAM" id="MobiDB-lite"/>
    </source>
</evidence>
<dbReference type="OrthoDB" id="336698at2"/>
<keyword evidence="5" id="KW-1185">Reference proteome</keyword>
<evidence type="ECO:0008006" key="6">
    <source>
        <dbReference type="Google" id="ProtNLM"/>
    </source>
</evidence>
<dbReference type="EMBL" id="REFR01000009">
    <property type="protein sequence ID" value="RMB12135.1"/>
    <property type="molecule type" value="Genomic_DNA"/>
</dbReference>
<dbReference type="InterPro" id="IPR033798">
    <property type="entry name" value="LodA-like"/>
</dbReference>
<evidence type="ECO:0000313" key="4">
    <source>
        <dbReference type="EMBL" id="RMB12135.1"/>
    </source>
</evidence>
<comment type="caution">
    <text evidence="4">The sequence shown here is derived from an EMBL/GenBank/DDBJ whole genome shotgun (WGS) entry which is preliminary data.</text>
</comment>